<dbReference type="RefSeq" id="WP_111062132.1">
    <property type="nucleotide sequence ID" value="NZ_JBHUCU010000002.1"/>
</dbReference>
<dbReference type="Gene3D" id="1.10.357.10">
    <property type="entry name" value="Tetracycline Repressor, domain 2"/>
    <property type="match status" value="1"/>
</dbReference>
<evidence type="ECO:0000259" key="3">
    <source>
        <dbReference type="PROSITE" id="PS50977"/>
    </source>
</evidence>
<dbReference type="EMBL" id="QKSB01000002">
    <property type="protein sequence ID" value="PZE17981.1"/>
    <property type="molecule type" value="Genomic_DNA"/>
</dbReference>
<dbReference type="GO" id="GO:0003677">
    <property type="term" value="F:DNA binding"/>
    <property type="evidence" value="ECO:0007669"/>
    <property type="project" value="UniProtKB-UniRule"/>
</dbReference>
<dbReference type="InterPro" id="IPR001647">
    <property type="entry name" value="HTH_TetR"/>
</dbReference>
<feature type="domain" description="HTH tetR-type" evidence="3">
    <location>
        <begin position="2"/>
        <end position="62"/>
    </location>
</feature>
<dbReference type="Pfam" id="PF00440">
    <property type="entry name" value="TetR_N"/>
    <property type="match status" value="1"/>
</dbReference>
<comment type="caution">
    <text evidence="4">The sequence shown here is derived from an EMBL/GenBank/DDBJ whole genome shotgun (WGS) entry which is preliminary data.</text>
</comment>
<evidence type="ECO:0000313" key="4">
    <source>
        <dbReference type="EMBL" id="PZE17981.1"/>
    </source>
</evidence>
<evidence type="ECO:0000313" key="5">
    <source>
        <dbReference type="Proteomes" id="UP000249248"/>
    </source>
</evidence>
<feature type="DNA-binding region" description="H-T-H motif" evidence="2">
    <location>
        <begin position="25"/>
        <end position="44"/>
    </location>
</feature>
<keyword evidence="5" id="KW-1185">Reference proteome</keyword>
<dbReference type="OrthoDB" id="881297at2"/>
<dbReference type="AlphaFoldDB" id="A0A2W1N4J6"/>
<keyword evidence="1 2" id="KW-0238">DNA-binding</keyword>
<evidence type="ECO:0000256" key="1">
    <source>
        <dbReference type="ARBA" id="ARBA00023125"/>
    </source>
</evidence>
<protein>
    <recommendedName>
        <fullName evidence="3">HTH tetR-type domain-containing protein</fullName>
    </recommendedName>
</protein>
<name>A0A2W1N4J6_9FLAO</name>
<dbReference type="InterPro" id="IPR009057">
    <property type="entry name" value="Homeodomain-like_sf"/>
</dbReference>
<gene>
    <name evidence="4" type="ORF">DNU06_05010</name>
</gene>
<reference evidence="4 5" key="1">
    <citation type="submission" date="2018-06" db="EMBL/GenBank/DDBJ databases">
        <title>The draft genome sequence of Crocinitomix sp. SM1701.</title>
        <authorList>
            <person name="Zhang X."/>
        </authorList>
    </citation>
    <scope>NUCLEOTIDE SEQUENCE [LARGE SCALE GENOMIC DNA]</scope>
    <source>
        <strain evidence="4 5">SM1701</strain>
    </source>
</reference>
<evidence type="ECO:0000256" key="2">
    <source>
        <dbReference type="PROSITE-ProRule" id="PRU00335"/>
    </source>
</evidence>
<dbReference type="PROSITE" id="PS50977">
    <property type="entry name" value="HTH_TETR_2"/>
    <property type="match status" value="1"/>
</dbReference>
<organism evidence="4 5">
    <name type="scientific">Putridiphycobacter roseus</name>
    <dbReference type="NCBI Taxonomy" id="2219161"/>
    <lineage>
        <taxon>Bacteria</taxon>
        <taxon>Pseudomonadati</taxon>
        <taxon>Bacteroidota</taxon>
        <taxon>Flavobacteriia</taxon>
        <taxon>Flavobacteriales</taxon>
        <taxon>Crocinitomicaceae</taxon>
        <taxon>Putridiphycobacter</taxon>
    </lineage>
</organism>
<dbReference type="SUPFAM" id="SSF46689">
    <property type="entry name" value="Homeodomain-like"/>
    <property type="match status" value="1"/>
</dbReference>
<accession>A0A2W1N4J6</accession>
<sequence length="206" mass="24073">MNDKKADFLLAASNVFMKYGIKSVTMDEMARQLGMSKKTIYTFVKDKNDLVTSCIRLGHEAEVKDICSIRDNAENAIDEFLEMSRVVSNRLKTIHPSIFFDLQKYHTKVFTEFNKSTNEFIMKSVIENLTMGKEQGLYRQNIDNEIMARMYVSHVFYLFNGEVFPANEFSYSTVHSEFFRYHIRGISSKKGLIYLQDLIKTKKYDL</sequence>
<proteinExistence type="predicted"/>
<dbReference type="Gene3D" id="1.10.10.60">
    <property type="entry name" value="Homeodomain-like"/>
    <property type="match status" value="1"/>
</dbReference>
<dbReference type="Proteomes" id="UP000249248">
    <property type="component" value="Unassembled WGS sequence"/>
</dbReference>